<gene>
    <name evidence="1" type="ORF">Phou_014410</name>
</gene>
<reference evidence="1 2" key="2">
    <citation type="submission" date="2020-03" db="EMBL/GenBank/DDBJ databases">
        <authorList>
            <person name="Ichikawa N."/>
            <person name="Kimura A."/>
            <person name="Kitahashi Y."/>
            <person name="Uohara A."/>
        </authorList>
    </citation>
    <scope>NUCLEOTIDE SEQUENCE [LARGE SCALE GENOMIC DNA]</scope>
    <source>
        <strain evidence="1 2">NBRC 108639</strain>
    </source>
</reference>
<name>A0A6V8K4D7_9ACTN</name>
<evidence type="ECO:0000313" key="1">
    <source>
        <dbReference type="EMBL" id="GFJ77261.1"/>
    </source>
</evidence>
<proteinExistence type="predicted"/>
<comment type="caution">
    <text evidence="1">The sequence shown here is derived from an EMBL/GenBank/DDBJ whole genome shotgun (WGS) entry which is preliminary data.</text>
</comment>
<sequence length="76" mass="7922">MPAIIIVIIVWAIKVPALAEVRPHLSAALDVAVAVLSLQIVAALVSSAGSTVKRAAGAALRALKPERGHFGFVLEW</sequence>
<evidence type="ECO:0000313" key="2">
    <source>
        <dbReference type="Proteomes" id="UP000482800"/>
    </source>
</evidence>
<dbReference type="EMBL" id="BLPF01000001">
    <property type="protein sequence ID" value="GFJ77261.1"/>
    <property type="molecule type" value="Genomic_DNA"/>
</dbReference>
<keyword evidence="2" id="KW-1185">Reference proteome</keyword>
<organism evidence="1 2">
    <name type="scientific">Phytohabitans houttuyneae</name>
    <dbReference type="NCBI Taxonomy" id="1076126"/>
    <lineage>
        <taxon>Bacteria</taxon>
        <taxon>Bacillati</taxon>
        <taxon>Actinomycetota</taxon>
        <taxon>Actinomycetes</taxon>
        <taxon>Micromonosporales</taxon>
        <taxon>Micromonosporaceae</taxon>
    </lineage>
</organism>
<protein>
    <submittedName>
        <fullName evidence="1">Uncharacterized protein</fullName>
    </submittedName>
</protein>
<accession>A0A6V8K4D7</accession>
<reference evidence="1 2" key="1">
    <citation type="submission" date="2020-03" db="EMBL/GenBank/DDBJ databases">
        <title>Whole genome shotgun sequence of Phytohabitans houttuyneae NBRC 108639.</title>
        <authorList>
            <person name="Komaki H."/>
            <person name="Tamura T."/>
        </authorList>
    </citation>
    <scope>NUCLEOTIDE SEQUENCE [LARGE SCALE GENOMIC DNA]</scope>
    <source>
        <strain evidence="1 2">NBRC 108639</strain>
    </source>
</reference>
<dbReference type="RefSeq" id="WP_173054632.1">
    <property type="nucleotide sequence ID" value="NZ_BAABGO010000088.1"/>
</dbReference>
<dbReference type="AlphaFoldDB" id="A0A6V8K4D7"/>
<dbReference type="Proteomes" id="UP000482800">
    <property type="component" value="Unassembled WGS sequence"/>
</dbReference>